<dbReference type="GO" id="GO:0099070">
    <property type="term" value="C:static microtubule bundle"/>
    <property type="evidence" value="ECO:0007669"/>
    <property type="project" value="UniProtKB-ARBA"/>
</dbReference>
<comment type="similarity">
    <text evidence="3">Belongs to the CLASP family.</text>
</comment>
<reference evidence="17" key="1">
    <citation type="journal article" date="2018" name="Nat. Microbiol.">
        <title>Leveraging single-cell genomics to expand the fungal tree of life.</title>
        <authorList>
            <person name="Ahrendt S.R."/>
            <person name="Quandt C.A."/>
            <person name="Ciobanu D."/>
            <person name="Clum A."/>
            <person name="Salamov A."/>
            <person name="Andreopoulos B."/>
            <person name="Cheng J.F."/>
            <person name="Woyke T."/>
            <person name="Pelin A."/>
            <person name="Henrissat B."/>
            <person name="Reynolds N.K."/>
            <person name="Benny G.L."/>
            <person name="Smith M.E."/>
            <person name="James T.Y."/>
            <person name="Grigoriev I.V."/>
        </authorList>
    </citation>
    <scope>NUCLEOTIDE SEQUENCE [LARGE SCALE GENOMIC DNA]</scope>
    <source>
        <strain evidence="17">ATCC 52028</strain>
    </source>
</reference>
<evidence type="ECO:0000259" key="15">
    <source>
        <dbReference type="SMART" id="SM01349"/>
    </source>
</evidence>
<feature type="domain" description="TOG" evidence="15">
    <location>
        <begin position="3"/>
        <end position="222"/>
    </location>
</feature>
<dbReference type="GO" id="GO:0005881">
    <property type="term" value="C:cytoplasmic microtubule"/>
    <property type="evidence" value="ECO:0007669"/>
    <property type="project" value="UniProtKB-ARBA"/>
</dbReference>
<evidence type="ECO:0000256" key="13">
    <source>
        <dbReference type="SAM" id="Coils"/>
    </source>
</evidence>
<evidence type="ECO:0000256" key="4">
    <source>
        <dbReference type="ARBA" id="ARBA00022490"/>
    </source>
</evidence>
<keyword evidence="5" id="KW-0132">Cell division</keyword>
<comment type="similarity">
    <text evidence="11">Belongs to the TOG/XMAP215 family.</text>
</comment>
<dbReference type="Pfam" id="PF21040">
    <property type="entry name" value="CEP104-like_TOG"/>
    <property type="match status" value="1"/>
</dbReference>
<dbReference type="InterPro" id="IPR048491">
    <property type="entry name" value="XMAP215_CLASP_TOG"/>
</dbReference>
<dbReference type="InterPro" id="IPR024395">
    <property type="entry name" value="CLASP_N_dom"/>
</dbReference>
<name>A0A4P9WZB2_9FUNG</name>
<evidence type="ECO:0000256" key="5">
    <source>
        <dbReference type="ARBA" id="ARBA00022618"/>
    </source>
</evidence>
<feature type="coiled-coil region" evidence="13">
    <location>
        <begin position="899"/>
        <end position="930"/>
    </location>
</feature>
<feature type="compositionally biased region" description="Low complexity" evidence="14">
    <location>
        <begin position="1143"/>
        <end position="1167"/>
    </location>
</feature>
<gene>
    <name evidence="16" type="ORF">CXG81DRAFT_5801</name>
</gene>
<dbReference type="GO" id="GO:0000022">
    <property type="term" value="P:mitotic spindle elongation"/>
    <property type="evidence" value="ECO:0007669"/>
    <property type="project" value="UniProtKB-ARBA"/>
</dbReference>
<keyword evidence="7" id="KW-0677">Repeat</keyword>
<dbReference type="InterPro" id="IPR045110">
    <property type="entry name" value="XMAP215"/>
</dbReference>
<evidence type="ECO:0000313" key="17">
    <source>
        <dbReference type="Proteomes" id="UP000274922"/>
    </source>
</evidence>
<dbReference type="GO" id="GO:0051010">
    <property type="term" value="F:microtubule plus-end binding"/>
    <property type="evidence" value="ECO:0007669"/>
    <property type="project" value="InterPro"/>
</dbReference>
<feature type="repeat" description="HEAT" evidence="12">
    <location>
        <begin position="448"/>
        <end position="483"/>
    </location>
</feature>
<evidence type="ECO:0000256" key="1">
    <source>
        <dbReference type="ARBA" id="ARBA00004186"/>
    </source>
</evidence>
<feature type="non-terminal residue" evidence="16">
    <location>
        <position position="1986"/>
    </location>
</feature>
<evidence type="ECO:0000256" key="6">
    <source>
        <dbReference type="ARBA" id="ARBA00022701"/>
    </source>
</evidence>
<evidence type="ECO:0000256" key="8">
    <source>
        <dbReference type="ARBA" id="ARBA00022776"/>
    </source>
</evidence>
<keyword evidence="13" id="KW-0175">Coiled coil</keyword>
<evidence type="ECO:0000256" key="2">
    <source>
        <dbReference type="ARBA" id="ARBA00004300"/>
    </source>
</evidence>
<evidence type="ECO:0000256" key="11">
    <source>
        <dbReference type="ARBA" id="ARBA00025722"/>
    </source>
</evidence>
<feature type="compositionally biased region" description="Low complexity" evidence="14">
    <location>
        <begin position="556"/>
        <end position="588"/>
    </location>
</feature>
<feature type="compositionally biased region" description="Low complexity" evidence="14">
    <location>
        <begin position="1103"/>
        <end position="1136"/>
    </location>
</feature>
<feature type="non-terminal residue" evidence="16">
    <location>
        <position position="1"/>
    </location>
</feature>
<dbReference type="SUPFAM" id="SSF48371">
    <property type="entry name" value="ARM repeat"/>
    <property type="match status" value="2"/>
</dbReference>
<feature type="region of interest" description="Disordered" evidence="14">
    <location>
        <begin position="1886"/>
        <end position="1919"/>
    </location>
</feature>
<feature type="region of interest" description="Disordered" evidence="14">
    <location>
        <begin position="507"/>
        <end position="588"/>
    </location>
</feature>
<dbReference type="GO" id="GO:0044732">
    <property type="term" value="C:mitotic spindle pole body"/>
    <property type="evidence" value="ECO:0007669"/>
    <property type="project" value="UniProtKB-ARBA"/>
</dbReference>
<dbReference type="EMBL" id="ML014352">
    <property type="protein sequence ID" value="RKO98861.1"/>
    <property type="molecule type" value="Genomic_DNA"/>
</dbReference>
<evidence type="ECO:0000256" key="14">
    <source>
        <dbReference type="SAM" id="MobiDB-lite"/>
    </source>
</evidence>
<dbReference type="FunFam" id="1.25.10.10:FF:000019">
    <property type="entry name" value="Cytoskeleton-associated protein 5"/>
    <property type="match status" value="1"/>
</dbReference>
<feature type="compositionally biased region" description="Low complexity" evidence="14">
    <location>
        <begin position="1490"/>
        <end position="1513"/>
    </location>
</feature>
<dbReference type="InterPro" id="IPR034085">
    <property type="entry name" value="TOG"/>
</dbReference>
<dbReference type="PANTHER" id="PTHR12609">
    <property type="entry name" value="MICROTUBULE ASSOCIATED PROTEIN XMAP215"/>
    <property type="match status" value="1"/>
</dbReference>
<evidence type="ECO:0000313" key="16">
    <source>
        <dbReference type="EMBL" id="RKO98861.1"/>
    </source>
</evidence>
<dbReference type="Pfam" id="PF12348">
    <property type="entry name" value="CLASP_N"/>
    <property type="match status" value="1"/>
</dbReference>
<organism evidence="16 17">
    <name type="scientific">Caulochytrium protostelioides</name>
    <dbReference type="NCBI Taxonomy" id="1555241"/>
    <lineage>
        <taxon>Eukaryota</taxon>
        <taxon>Fungi</taxon>
        <taxon>Fungi incertae sedis</taxon>
        <taxon>Chytridiomycota</taxon>
        <taxon>Chytridiomycota incertae sedis</taxon>
        <taxon>Chytridiomycetes</taxon>
        <taxon>Caulochytriales</taxon>
        <taxon>Caulochytriaceae</taxon>
        <taxon>Caulochytrium</taxon>
    </lineage>
</organism>
<dbReference type="InterPro" id="IPR011989">
    <property type="entry name" value="ARM-like"/>
</dbReference>
<keyword evidence="10" id="KW-0131">Cell cycle</keyword>
<feature type="domain" description="TOG" evidence="15">
    <location>
        <begin position="603"/>
        <end position="832"/>
    </location>
</feature>
<keyword evidence="8" id="KW-0498">Mitosis</keyword>
<accession>A0A4P9WZB2</accession>
<dbReference type="Gene3D" id="1.25.10.10">
    <property type="entry name" value="Leucine-rich Repeat Variant"/>
    <property type="match status" value="5"/>
</dbReference>
<feature type="domain" description="TOG" evidence="15">
    <location>
        <begin position="1244"/>
        <end position="1495"/>
    </location>
</feature>
<feature type="compositionally biased region" description="Low complexity" evidence="14">
    <location>
        <begin position="1535"/>
        <end position="1546"/>
    </location>
</feature>
<dbReference type="SMART" id="SM01349">
    <property type="entry name" value="TOG"/>
    <property type="match status" value="5"/>
</dbReference>
<feature type="compositionally biased region" description="Low complexity" evidence="14">
    <location>
        <begin position="230"/>
        <end position="248"/>
    </location>
</feature>
<dbReference type="OrthoDB" id="205662at2759"/>
<comment type="subcellular location">
    <subcellularLocation>
        <location evidence="2">Cytoplasm</location>
        <location evidence="2">Cytoskeleton</location>
        <location evidence="2">Microtubule organizing center</location>
        <location evidence="2">Centrosome</location>
    </subcellularLocation>
    <subcellularLocation>
        <location evidence="1">Cytoplasm</location>
        <location evidence="1">Cytoskeleton</location>
        <location evidence="1">Spindle</location>
    </subcellularLocation>
</comment>
<feature type="domain" description="TOG" evidence="15">
    <location>
        <begin position="850"/>
        <end position="1101"/>
    </location>
</feature>
<evidence type="ECO:0000256" key="12">
    <source>
        <dbReference type="PROSITE-ProRule" id="PRU00103"/>
    </source>
</evidence>
<dbReference type="Pfam" id="PF21041">
    <property type="entry name" value="XMAP215_CLASP_TOG"/>
    <property type="match status" value="2"/>
</dbReference>
<dbReference type="GO" id="GO:0051301">
    <property type="term" value="P:cell division"/>
    <property type="evidence" value="ECO:0007669"/>
    <property type="project" value="UniProtKB-KW"/>
</dbReference>
<protein>
    <recommendedName>
        <fullName evidence="15">TOG domain-containing protein</fullName>
    </recommendedName>
</protein>
<keyword evidence="17" id="KW-1185">Reference proteome</keyword>
<dbReference type="GO" id="GO:0030951">
    <property type="term" value="P:establishment or maintenance of microtubule cytoskeleton polarity"/>
    <property type="evidence" value="ECO:0007669"/>
    <property type="project" value="InterPro"/>
</dbReference>
<feature type="region of interest" description="Disordered" evidence="14">
    <location>
        <begin position="1488"/>
        <end position="1556"/>
    </location>
</feature>
<dbReference type="Proteomes" id="UP000274922">
    <property type="component" value="Unassembled WGS sequence"/>
</dbReference>
<sequence length="1986" mass="212406">EDEAANLPLPARVAHKGWKVRLAAYQEIASRLARLAPDSDWNTYADFLKGMATDSNLAAQEAGLAAVLAWVQHAPRATRTRAVIVPALLDKALTATRPATRATALDIILAYVEIDTGEPVVELLLPGLAHKTPKVVAATVFAITEGVRLFGIPVVNPRPVLKHVPALFDHRDATVRSQATLLCVELYRWLRDAIQPALKDLRPAQSAELNEQFAAVAQQPPPQPERYTRADAAARGGNGPPAFAAAGDVPVETGLQPSALAAPASAAPVALDSYDLADPVDVLSRIPSDTATGMVAAKWADRRDALKAVYAAADTPRVSPDGRYGELLNALAKRVADANIIVATLAIQCIGLLARGLRRAFGPYRTIVMQPLIEKLKEKKVAVLEALRETADHIAAWAALADLHNDLMAGLKHKNPQVRGETLGVLMRRCAGKPGSTLKLERADAKALFTQLATLVDDPDGQVRDAATETVATLMTSYGERVLLPFIENVDKLRSVKIKELFDQKVSGHSGAGGAAASTGSVARLGGSSSSLSGGPGSTGTRTVPSFGATKRLLPGAKSASTGSLAASSGRSSTTVRKKPSGLSGAAGSAALPAAPAVDLSVSVSPSQAEEQLTAVLGDAVMAQITSSAWKDRLGAFSHLVELIGPNQPPPLRSDAFAVFCVEKEMLKDNNFQVATAVCRCLEKVVEGLSPGAVALVIPPLVEKLGDMKIKRVAAEVLTKLVCETSLNLVLSQMYASVRALKAPKAIADALTWMTTVLIDSGGAGVAFQPLGQFVAPFFAHTNPQVRSAAIQLVVKASVYDAHLPNLLGDVPPATLTILQAELAKVRGVAPPAPSLVQKGVAAAPTSTANAAPQEPAVDLSSRLPTGLVAELNDANWKIRKEALDVTLSLIHPHRAIKYTGLSDLVSALKNRLNDANKNLAIQSAELVAEFVKRIDKTGMDRYMRQLLPGAIALTMDNKPQTRAVASQTLRAFLDASSLDEMAQDLSQALAKDQSQLRREILTTLLAASNEPDGWGAGRKRSAASANSNACDLLAVPLMACLQDRTVDVRKLAVHMFEAALAKNIFPSKSYLLHKASDHFKGTALQTVKGLLETVDAGPPPSAASTTTTASLPTGTAATAAAGSSGMSGPSGASLSRNTSRTAAHGASNGSSNALTGGTSSSAAAGGSTLSTLRRGLSRHGGSTTSLASTAAASAQASSQASAMDIVSEQAFFIMDTGSPHDTREYRASQDRGMMKWSFDVPRKEHIELLRDQFQNVFAPSIHELLFSESHYRDRDYLQAMNMMNTALVTKCEGMAVPWETAAQRFISHYDIIFKYMTLRFYDTNTSMLMKCLEFTGHLLTLLDDHHIHMGDYEAGCFLPYLIQKLGDSKEVLRRQVHAILRQFCHVYPASKLFAHLLKALDSKNVRVRTECMEEVEHLLRRNGISVCAPQKALPVIAQQISDRDAGARSAALQTIATAYTMLGDVVYKYLGRLSDKDRSMVEEKIKRLPAAAASPPAAQTGSSSGGMTATSTPIKQRLGVSALARASRDHDDAGMASGAAAPAGSQPFSLDLDQIEGPPLTMQQRLAAVSTGDSAAAAPSGTITTPIPFSTTHPSSRELMVEYLVLHITSEDPNSSIDALKQLERLVVSQPERVAPHMDDITSAITLQIRIAFTSSDVAGPAITRLCKHLVNTMVQLVSQPMIASHLSKGPQHQAVQELLTRLLDPKLMELEQGNNFARALNVLMIRILENTNRNASFSILLELLEQSAHTQASMAQSNDPALALQTKYTELVMKCLWKTTKLIQSLLAKNEIDPAQLLLDVHHFLAASPPAEWKRRAVEGRIPQADMPLRTVKTIIHELVHALGDDIHKSMDGISKPQRSHAVAYIHQMLGTKASQAAHDATARSSPSAAHAVSASTPVSCPAKRVNPDTSETSMTSRISDQEIEMRLDEIFKRISHKEFTRDGIQELFAFRSEHGTYANTAIERRIDQTGSYFQGYIRRGLTS</sequence>
<dbReference type="InterPro" id="IPR016024">
    <property type="entry name" value="ARM-type_fold"/>
</dbReference>
<feature type="region of interest" description="Disordered" evidence="14">
    <location>
        <begin position="1096"/>
        <end position="1167"/>
    </location>
</feature>
<dbReference type="GO" id="GO:0046785">
    <property type="term" value="P:microtubule polymerization"/>
    <property type="evidence" value="ECO:0007669"/>
    <property type="project" value="InterPro"/>
</dbReference>
<dbReference type="GO" id="GO:0051315">
    <property type="term" value="P:attachment of mitotic spindle microtubules to kinetochore"/>
    <property type="evidence" value="ECO:0007669"/>
    <property type="project" value="UniProtKB-ARBA"/>
</dbReference>
<dbReference type="GO" id="GO:1990571">
    <property type="term" value="P:meiotic centromere clustering"/>
    <property type="evidence" value="ECO:0007669"/>
    <property type="project" value="UniProtKB-ARBA"/>
</dbReference>
<proteinExistence type="inferred from homology"/>
<keyword evidence="4" id="KW-0963">Cytoplasm</keyword>
<feature type="region of interest" description="Disordered" evidence="14">
    <location>
        <begin position="215"/>
        <end position="248"/>
    </location>
</feature>
<feature type="compositionally biased region" description="Low complexity" evidence="14">
    <location>
        <begin position="1886"/>
        <end position="1898"/>
    </location>
</feature>
<keyword evidence="9" id="KW-0206">Cytoskeleton</keyword>
<dbReference type="FunFam" id="1.25.10.10:FF:000050">
    <property type="entry name" value="Cytoskeleton-associated protein 5 isoform X1"/>
    <property type="match status" value="1"/>
</dbReference>
<feature type="compositionally biased region" description="Low complexity" evidence="14">
    <location>
        <begin position="515"/>
        <end position="546"/>
    </location>
</feature>
<evidence type="ECO:0000256" key="3">
    <source>
        <dbReference type="ARBA" id="ARBA00009549"/>
    </source>
</evidence>
<evidence type="ECO:0000256" key="9">
    <source>
        <dbReference type="ARBA" id="ARBA00023212"/>
    </source>
</evidence>
<evidence type="ECO:0000256" key="10">
    <source>
        <dbReference type="ARBA" id="ARBA00023306"/>
    </source>
</evidence>
<feature type="compositionally biased region" description="Polar residues" evidence="14">
    <location>
        <begin position="1910"/>
        <end position="1919"/>
    </location>
</feature>
<dbReference type="STRING" id="1555241.A0A4P9WZB2"/>
<dbReference type="PROSITE" id="PS50077">
    <property type="entry name" value="HEAT_REPEAT"/>
    <property type="match status" value="1"/>
</dbReference>
<dbReference type="GO" id="GO:0061863">
    <property type="term" value="F:microtubule plus end polymerase"/>
    <property type="evidence" value="ECO:0007669"/>
    <property type="project" value="InterPro"/>
</dbReference>
<evidence type="ECO:0000256" key="7">
    <source>
        <dbReference type="ARBA" id="ARBA00022737"/>
    </source>
</evidence>
<feature type="domain" description="TOG" evidence="15">
    <location>
        <begin position="275"/>
        <end position="516"/>
    </location>
</feature>
<dbReference type="InterPro" id="IPR021133">
    <property type="entry name" value="HEAT_type_2"/>
</dbReference>
<dbReference type="GO" id="GO:1990498">
    <property type="term" value="C:mitotic spindle microtubule"/>
    <property type="evidence" value="ECO:0007669"/>
    <property type="project" value="UniProtKB-ARBA"/>
</dbReference>
<keyword evidence="6" id="KW-0493">Microtubule</keyword>